<dbReference type="GeneID" id="20666890"/>
<dbReference type="KEGG" id="hir:HETIRDRAFT_124951"/>
<evidence type="ECO:0000313" key="3">
    <source>
        <dbReference type="Proteomes" id="UP000030671"/>
    </source>
</evidence>
<organism evidence="2 3">
    <name type="scientific">Heterobasidion irregulare (strain TC 32-1)</name>
    <dbReference type="NCBI Taxonomy" id="747525"/>
    <lineage>
        <taxon>Eukaryota</taxon>
        <taxon>Fungi</taxon>
        <taxon>Dikarya</taxon>
        <taxon>Basidiomycota</taxon>
        <taxon>Agaricomycotina</taxon>
        <taxon>Agaricomycetes</taxon>
        <taxon>Russulales</taxon>
        <taxon>Bondarzewiaceae</taxon>
        <taxon>Heterobasidion</taxon>
        <taxon>Heterobasidion annosum species complex</taxon>
    </lineage>
</organism>
<dbReference type="Proteomes" id="UP000030671">
    <property type="component" value="Unassembled WGS sequence"/>
</dbReference>
<dbReference type="EMBL" id="KI925458">
    <property type="protein sequence ID" value="ETW81300.1"/>
    <property type="molecule type" value="Genomic_DNA"/>
</dbReference>
<proteinExistence type="predicted"/>
<reference evidence="2 3" key="1">
    <citation type="journal article" date="2012" name="New Phytol.">
        <title>Insight into trade-off between wood decay and parasitism from the genome of a fungal forest pathogen.</title>
        <authorList>
            <person name="Olson A."/>
            <person name="Aerts A."/>
            <person name="Asiegbu F."/>
            <person name="Belbahri L."/>
            <person name="Bouzid O."/>
            <person name="Broberg A."/>
            <person name="Canback B."/>
            <person name="Coutinho P.M."/>
            <person name="Cullen D."/>
            <person name="Dalman K."/>
            <person name="Deflorio G."/>
            <person name="van Diepen L.T."/>
            <person name="Dunand C."/>
            <person name="Duplessis S."/>
            <person name="Durling M."/>
            <person name="Gonthier P."/>
            <person name="Grimwood J."/>
            <person name="Fossdal C.G."/>
            <person name="Hansson D."/>
            <person name="Henrissat B."/>
            <person name="Hietala A."/>
            <person name="Himmelstrand K."/>
            <person name="Hoffmeister D."/>
            <person name="Hogberg N."/>
            <person name="James T.Y."/>
            <person name="Karlsson M."/>
            <person name="Kohler A."/>
            <person name="Kues U."/>
            <person name="Lee Y.H."/>
            <person name="Lin Y.C."/>
            <person name="Lind M."/>
            <person name="Lindquist E."/>
            <person name="Lombard V."/>
            <person name="Lucas S."/>
            <person name="Lunden K."/>
            <person name="Morin E."/>
            <person name="Murat C."/>
            <person name="Park J."/>
            <person name="Raffaello T."/>
            <person name="Rouze P."/>
            <person name="Salamov A."/>
            <person name="Schmutz J."/>
            <person name="Solheim H."/>
            <person name="Stahlberg J."/>
            <person name="Velez H."/>
            <person name="de Vries R.P."/>
            <person name="Wiebenga A."/>
            <person name="Woodward S."/>
            <person name="Yakovlev I."/>
            <person name="Garbelotto M."/>
            <person name="Martin F."/>
            <person name="Grigoriev I.V."/>
            <person name="Stenlid J."/>
        </authorList>
    </citation>
    <scope>NUCLEOTIDE SEQUENCE [LARGE SCALE GENOMIC DNA]</scope>
    <source>
        <strain evidence="2 3">TC 32-1</strain>
    </source>
</reference>
<dbReference type="AlphaFoldDB" id="W4K7J0"/>
<protein>
    <submittedName>
        <fullName evidence="2">Uncharacterized protein</fullName>
    </submittedName>
</protein>
<evidence type="ECO:0000256" key="1">
    <source>
        <dbReference type="SAM" id="MobiDB-lite"/>
    </source>
</evidence>
<keyword evidence="3" id="KW-1185">Reference proteome</keyword>
<dbReference type="InParanoid" id="W4K7J0"/>
<gene>
    <name evidence="2" type="ORF">HETIRDRAFT_124951</name>
</gene>
<dbReference type="RefSeq" id="XP_009545971.1">
    <property type="nucleotide sequence ID" value="XM_009547676.1"/>
</dbReference>
<sequence length="71" mass="8270">MGHRSPCHSPPPACRNRSDYRYPPPRIRVWPPHLFMLLIPMGDANEGEAYRCLERAAYFNFVPTLYKLGHT</sequence>
<dbReference type="HOGENOM" id="CLU_2740326_0_0_1"/>
<accession>W4K7J0</accession>
<evidence type="ECO:0000313" key="2">
    <source>
        <dbReference type="EMBL" id="ETW81300.1"/>
    </source>
</evidence>
<dbReference type="OrthoDB" id="272077at2759"/>
<name>W4K7J0_HETIT</name>
<feature type="region of interest" description="Disordered" evidence="1">
    <location>
        <begin position="1"/>
        <end position="21"/>
    </location>
</feature>